<dbReference type="RefSeq" id="WP_322809174.1">
    <property type="nucleotide sequence ID" value="NZ_JAVBVO010000003.1"/>
</dbReference>
<dbReference type="AlphaFoldDB" id="A0AAW9K0D3"/>
<evidence type="ECO:0000313" key="2">
    <source>
        <dbReference type="EMBL" id="MDZ5759330.1"/>
    </source>
</evidence>
<accession>A0AAW9K0D3</accession>
<comment type="caution">
    <text evidence="2">The sequence shown here is derived from an EMBL/GenBank/DDBJ whole genome shotgun (WGS) entry which is preliminary data.</text>
</comment>
<organism evidence="2 3">
    <name type="scientific">Carnobacterium maltaromaticum</name>
    <name type="common">Carnobacterium piscicola</name>
    <dbReference type="NCBI Taxonomy" id="2751"/>
    <lineage>
        <taxon>Bacteria</taxon>
        <taxon>Bacillati</taxon>
        <taxon>Bacillota</taxon>
        <taxon>Bacilli</taxon>
        <taxon>Lactobacillales</taxon>
        <taxon>Carnobacteriaceae</taxon>
        <taxon>Carnobacterium</taxon>
    </lineage>
</organism>
<reference evidence="2" key="1">
    <citation type="submission" date="2023-08" db="EMBL/GenBank/DDBJ databases">
        <title>Genomic characterization of piscicolin 126 produced by Carnobacterium maltaromaticum CM22 strain isolated from salmon (Salmo salar).</title>
        <authorList>
            <person name="Gonzalez-Gragera E."/>
            <person name="Garcia-Lopez J.D."/>
            <person name="Teso-Perez C."/>
            <person name="Gimenez-Hernandez I."/>
            <person name="Peralta-Sanchez J.M."/>
            <person name="Valdivia E."/>
            <person name="Montalban-Lopez M."/>
            <person name="Martin-Platero A.M."/>
            <person name="Banos A."/>
            <person name="Martinez-Bueno M."/>
        </authorList>
    </citation>
    <scope>NUCLEOTIDE SEQUENCE</scope>
    <source>
        <strain evidence="2">CM22</strain>
    </source>
</reference>
<protein>
    <recommendedName>
        <fullName evidence="4">Phage protein</fullName>
    </recommendedName>
</protein>
<sequence>MKIGWFTVMEWIAIISLLSTAIYGFAKAYSIFTSLVKTLKELNKTIRMLNEQSVEQDKRLSLLEANTRNIWRAIKELKSFNEGR</sequence>
<evidence type="ECO:0000256" key="1">
    <source>
        <dbReference type="SAM" id="Coils"/>
    </source>
</evidence>
<gene>
    <name evidence="2" type="ORF">RAK27_11715</name>
</gene>
<evidence type="ECO:0000313" key="3">
    <source>
        <dbReference type="Proteomes" id="UP001290462"/>
    </source>
</evidence>
<name>A0AAW9K0D3_CARML</name>
<dbReference type="EMBL" id="JAVBVO010000003">
    <property type="protein sequence ID" value="MDZ5759330.1"/>
    <property type="molecule type" value="Genomic_DNA"/>
</dbReference>
<dbReference type="Proteomes" id="UP001290462">
    <property type="component" value="Unassembled WGS sequence"/>
</dbReference>
<proteinExistence type="predicted"/>
<feature type="coiled-coil region" evidence="1">
    <location>
        <begin position="32"/>
        <end position="59"/>
    </location>
</feature>
<keyword evidence="1" id="KW-0175">Coiled coil</keyword>
<evidence type="ECO:0008006" key="4">
    <source>
        <dbReference type="Google" id="ProtNLM"/>
    </source>
</evidence>